<dbReference type="CDD" id="cd00475">
    <property type="entry name" value="Cis_IPPS"/>
    <property type="match status" value="1"/>
</dbReference>
<name>A0A9D1PPL3_9BACI</name>
<keyword evidence="1 2" id="KW-0808">Transferase</keyword>
<protein>
    <recommendedName>
        <fullName evidence="2">Isoprenyl transferase</fullName>
        <ecNumber evidence="2">2.5.1.-</ecNumber>
    </recommendedName>
</protein>
<feature type="binding site" evidence="2">
    <location>
        <position position="14"/>
    </location>
    <ligand>
        <name>Mg(2+)</name>
        <dbReference type="ChEBI" id="CHEBI:18420"/>
    </ligand>
</feature>
<feature type="active site" evidence="2">
    <location>
        <position position="14"/>
    </location>
</feature>
<comment type="function">
    <text evidence="2">Catalyzes the condensation of isopentenyl diphosphate (IPP) with allylic pyrophosphates generating different type of terpenoids.</text>
</comment>
<dbReference type="Proteomes" id="UP000823937">
    <property type="component" value="Unassembled WGS sequence"/>
</dbReference>
<feature type="binding site" evidence="2">
    <location>
        <begin position="186"/>
        <end position="188"/>
    </location>
    <ligand>
        <name>substrate</name>
    </ligand>
</feature>
<feature type="binding site" evidence="2">
    <location>
        <position position="65"/>
    </location>
    <ligand>
        <name>substrate</name>
    </ligand>
</feature>
<feature type="binding site" evidence="2">
    <location>
        <position position="19"/>
    </location>
    <ligand>
        <name>substrate</name>
    </ligand>
</feature>
<comment type="caution">
    <text evidence="3">The sequence shown here is derived from an EMBL/GenBank/DDBJ whole genome shotgun (WGS) entry which is preliminary data.</text>
</comment>
<organism evidence="3 4">
    <name type="scientific">Candidatus Pseudogracilibacillus intestinigallinarum</name>
    <dbReference type="NCBI Taxonomy" id="2838742"/>
    <lineage>
        <taxon>Bacteria</taxon>
        <taxon>Bacillati</taxon>
        <taxon>Bacillota</taxon>
        <taxon>Bacilli</taxon>
        <taxon>Bacillales</taxon>
        <taxon>Bacillaceae</taxon>
        <taxon>Pseudogracilibacillus</taxon>
    </lineage>
</organism>
<feature type="binding site" evidence="2">
    <location>
        <position position="63"/>
    </location>
    <ligand>
        <name>substrate</name>
    </ligand>
</feature>
<dbReference type="GO" id="GO:0045547">
    <property type="term" value="F:ditrans,polycis-polyprenyl diphosphate synthase [(2E,6E)-farnesyl diphosphate specific] activity"/>
    <property type="evidence" value="ECO:0007669"/>
    <property type="project" value="TreeGrafter"/>
</dbReference>
<dbReference type="InterPro" id="IPR001441">
    <property type="entry name" value="UPP_synth-like"/>
</dbReference>
<accession>A0A9D1PPL3</accession>
<dbReference type="NCBIfam" id="TIGR00055">
    <property type="entry name" value="uppS"/>
    <property type="match status" value="1"/>
</dbReference>
<dbReference type="EC" id="2.5.1.-" evidence="2"/>
<dbReference type="Gene3D" id="3.40.1180.10">
    <property type="entry name" value="Decaprenyl diphosphate synthase-like"/>
    <property type="match status" value="1"/>
</dbReference>
<dbReference type="Pfam" id="PF01255">
    <property type="entry name" value="Prenyltransf"/>
    <property type="match status" value="1"/>
</dbReference>
<sequence>MNAQIPKHIAITMDGNGRWGKARGLSRSEGHFAGVKAMEEVIDACISLRVEALTLYAFSTENWSRPLDEVNYLMSLPIKFFHEKLPQFMKRNIRIRTSGNLKKVPFPTRVAIERAVKRTKNNDGMIVNFAFNYGGRDDIVQAIKAVVREKNVSGSQETTEMDIEKHLYTNGLPSPDLMIRTGGEQRISNFLLWQAAEAELYFTDVFFPDFDETALKEAICSWQKQRGYISIYEKSM</sequence>
<dbReference type="InterPro" id="IPR036424">
    <property type="entry name" value="UPP_synth-like_sf"/>
</dbReference>
<gene>
    <name evidence="3" type="primary">uppS</name>
    <name evidence="3" type="ORF">H9895_12440</name>
</gene>
<reference evidence="3" key="1">
    <citation type="journal article" date="2021" name="PeerJ">
        <title>Extensive microbial diversity within the chicken gut microbiome revealed by metagenomics and culture.</title>
        <authorList>
            <person name="Gilroy R."/>
            <person name="Ravi A."/>
            <person name="Getino M."/>
            <person name="Pursley I."/>
            <person name="Horton D.L."/>
            <person name="Alikhan N.F."/>
            <person name="Baker D."/>
            <person name="Gharbi K."/>
            <person name="Hall N."/>
            <person name="Watson M."/>
            <person name="Adriaenssens E.M."/>
            <person name="Foster-Nyarko E."/>
            <person name="Jarju S."/>
            <person name="Secka A."/>
            <person name="Antonio M."/>
            <person name="Oren A."/>
            <person name="Chaudhuri R.R."/>
            <person name="La Ragione R."/>
            <person name="Hildebrand F."/>
            <person name="Pallen M.J."/>
        </authorList>
    </citation>
    <scope>NUCLEOTIDE SEQUENCE</scope>
    <source>
        <strain evidence="3">CHK169-2315</strain>
    </source>
</reference>
<feature type="binding site" evidence="2">
    <location>
        <position position="31"/>
    </location>
    <ligand>
        <name>substrate</name>
    </ligand>
</feature>
<dbReference type="GO" id="GO:0016094">
    <property type="term" value="P:polyprenol biosynthetic process"/>
    <property type="evidence" value="ECO:0007669"/>
    <property type="project" value="TreeGrafter"/>
</dbReference>
<evidence type="ECO:0000313" key="4">
    <source>
        <dbReference type="Proteomes" id="UP000823937"/>
    </source>
</evidence>
<feature type="binding site" evidence="2">
    <location>
        <position position="27"/>
    </location>
    <ligand>
        <name>substrate</name>
    </ligand>
</feature>
<feature type="binding site" evidence="2">
    <location>
        <begin position="15"/>
        <end position="18"/>
    </location>
    <ligand>
        <name>substrate</name>
    </ligand>
</feature>
<evidence type="ECO:0000256" key="2">
    <source>
        <dbReference type="HAMAP-Rule" id="MF_01139"/>
    </source>
</evidence>
<dbReference type="SUPFAM" id="SSF64005">
    <property type="entry name" value="Undecaprenyl diphosphate synthase"/>
    <property type="match status" value="1"/>
</dbReference>
<dbReference type="PROSITE" id="PS01066">
    <property type="entry name" value="UPP_SYNTHASE"/>
    <property type="match status" value="1"/>
</dbReference>
<dbReference type="PANTHER" id="PTHR10291">
    <property type="entry name" value="DEHYDRODOLICHYL DIPHOSPHATE SYNTHASE FAMILY MEMBER"/>
    <property type="match status" value="1"/>
</dbReference>
<feature type="active site" description="Proton acceptor" evidence="2">
    <location>
        <position position="62"/>
    </location>
</feature>
<dbReference type="HAMAP" id="MF_01139">
    <property type="entry name" value="ISPT"/>
    <property type="match status" value="1"/>
</dbReference>
<dbReference type="EMBL" id="DXHX01000175">
    <property type="protein sequence ID" value="HIV75877.1"/>
    <property type="molecule type" value="Genomic_DNA"/>
</dbReference>
<proteinExistence type="inferred from homology"/>
<comment type="subunit">
    <text evidence="2">Homodimer.</text>
</comment>
<dbReference type="InterPro" id="IPR018520">
    <property type="entry name" value="UPP_synth-like_CS"/>
</dbReference>
<dbReference type="GO" id="GO:0000287">
    <property type="term" value="F:magnesium ion binding"/>
    <property type="evidence" value="ECO:0007669"/>
    <property type="project" value="UniProtKB-UniRule"/>
</dbReference>
<dbReference type="AlphaFoldDB" id="A0A9D1PPL3"/>
<feature type="binding site" evidence="2">
    <location>
        <position position="199"/>
    </location>
    <ligand>
        <name>Mg(2+)</name>
        <dbReference type="ChEBI" id="CHEBI:18420"/>
    </ligand>
</feature>
<evidence type="ECO:0000256" key="1">
    <source>
        <dbReference type="ARBA" id="ARBA00022679"/>
    </source>
</evidence>
<keyword evidence="2" id="KW-0460">Magnesium</keyword>
<comment type="cofactor">
    <cofactor evidence="2">
        <name>Mg(2+)</name>
        <dbReference type="ChEBI" id="CHEBI:18420"/>
    </cofactor>
    <text evidence="2">Binds 2 magnesium ions per subunit.</text>
</comment>
<keyword evidence="2" id="KW-0479">Metal-binding</keyword>
<evidence type="ECO:0000313" key="3">
    <source>
        <dbReference type="EMBL" id="HIV75877.1"/>
    </source>
</evidence>
<dbReference type="PANTHER" id="PTHR10291:SF0">
    <property type="entry name" value="DEHYDRODOLICHYL DIPHOSPHATE SYNTHASE 2"/>
    <property type="match status" value="1"/>
</dbReference>
<reference evidence="3" key="2">
    <citation type="submission" date="2021-04" db="EMBL/GenBank/DDBJ databases">
        <authorList>
            <person name="Gilroy R."/>
        </authorList>
    </citation>
    <scope>NUCLEOTIDE SEQUENCE</scope>
    <source>
        <strain evidence="3">CHK169-2315</strain>
    </source>
</reference>
<feature type="binding site" evidence="2">
    <location>
        <begin position="59"/>
        <end position="61"/>
    </location>
    <ligand>
        <name>substrate</name>
    </ligand>
</feature>
<comment type="similarity">
    <text evidence="2">Belongs to the UPP synthase family.</text>
</comment>
<feature type="binding site" evidence="2">
    <location>
        <position position="180"/>
    </location>
    <ligand>
        <name>substrate</name>
    </ligand>
</feature>
<dbReference type="FunFam" id="3.40.1180.10:FF:000001">
    <property type="entry name" value="(2E,6E)-farnesyl-diphosphate-specific ditrans,polycis-undecaprenyl-diphosphate synthase"/>
    <property type="match status" value="1"/>
</dbReference>